<accession>A0A0K1XH16</accession>
<proteinExistence type="predicted"/>
<dbReference type="AlphaFoldDB" id="A0A0K1XH16"/>
<evidence type="ECO:0000313" key="1">
    <source>
        <dbReference type="EMBL" id="AKX60473.1"/>
    </source>
</evidence>
<dbReference type="Gene3D" id="4.10.410.40">
    <property type="match status" value="1"/>
</dbReference>
<dbReference type="GeneID" id="93983011"/>
<dbReference type="STRING" id="1697053.AKN87_01845"/>
<gene>
    <name evidence="1" type="ORF">AKN88_11455</name>
</gene>
<sequence length="161" mass="17927">MAIRTQGTQLYVLLPTKDGAEVMEIECISNFSGGGNPADQLEDTCLKSNVKKFLKGQRTPGQATFDVSADPKKDCHHKLYELSESDEEQHENLPFALGWSDGKADPTVAADSKSFELPDSRTWFLFEGYVADFPFDFQGNSVVKTACSVQRTGKGRWIRKK</sequence>
<organism evidence="1 2">
    <name type="scientific">Thiopseudomonas alkaliphila</name>
    <dbReference type="NCBI Taxonomy" id="1697053"/>
    <lineage>
        <taxon>Bacteria</taxon>
        <taxon>Pseudomonadati</taxon>
        <taxon>Pseudomonadota</taxon>
        <taxon>Gammaproteobacteria</taxon>
        <taxon>Pseudomonadales</taxon>
        <taxon>Pseudomonadaceae</taxon>
        <taxon>Thiopseudomonas</taxon>
    </lineage>
</organism>
<name>A0A0K1XH16_9GAMM</name>
<dbReference type="Proteomes" id="UP000063953">
    <property type="component" value="Chromosome"/>
</dbReference>
<evidence type="ECO:0000313" key="2">
    <source>
        <dbReference type="Proteomes" id="UP000063953"/>
    </source>
</evidence>
<protein>
    <submittedName>
        <fullName evidence="1">Phage tail protein</fullName>
    </submittedName>
</protein>
<dbReference type="EMBL" id="CP012365">
    <property type="protein sequence ID" value="AKX60473.1"/>
    <property type="molecule type" value="Genomic_DNA"/>
</dbReference>
<dbReference type="KEGG" id="pbb:AKN87_01845"/>
<keyword evidence="2" id="KW-1185">Reference proteome</keyword>
<dbReference type="Pfam" id="PF16460">
    <property type="entry name" value="Phage_TTP_11"/>
    <property type="match status" value="1"/>
</dbReference>
<reference evidence="1 2" key="1">
    <citation type="journal article" date="2015" name="Genome Announc.">
        <title>Genome Sequences of Oblitimonas alkaliphila gen. nov. sp. nov. (Proposed), a Novel Bacterium of the Pseudomonadaceae Family.</title>
        <authorList>
            <person name="Lauer A.C."/>
            <person name="Nicholson A.C."/>
            <person name="Humrighouse B.W."/>
            <person name="Emery B."/>
            <person name="Drobish A."/>
            <person name="Juieng P."/>
            <person name="Loparev V."/>
            <person name="McQuiston J.R."/>
        </authorList>
    </citation>
    <scope>NUCLEOTIDE SEQUENCE [LARGE SCALE GENOMIC DNA]</scope>
    <source>
        <strain evidence="1 2">E5571</strain>
    </source>
</reference>
<dbReference type="RefSeq" id="WP_053101804.1">
    <property type="nucleotide sequence ID" value="NZ_CP012358.1"/>
</dbReference>
<dbReference type="InterPro" id="IPR032495">
    <property type="entry name" value="Phage_TTP_11"/>
</dbReference>